<dbReference type="SMART" id="SM00567">
    <property type="entry name" value="EZ_HEAT"/>
    <property type="match status" value="4"/>
</dbReference>
<dbReference type="InterPro" id="IPR016024">
    <property type="entry name" value="ARM-type_fold"/>
</dbReference>
<feature type="compositionally biased region" description="Acidic residues" evidence="1">
    <location>
        <begin position="66"/>
        <end position="80"/>
    </location>
</feature>
<gene>
    <name evidence="2" type="ORF">SAMN05421858_1437</name>
</gene>
<protein>
    <submittedName>
        <fullName evidence="2">HEAT repeat-containing protein</fullName>
    </submittedName>
</protein>
<feature type="region of interest" description="Disordered" evidence="1">
    <location>
        <begin position="1"/>
        <end position="26"/>
    </location>
</feature>
<dbReference type="Pfam" id="PF13646">
    <property type="entry name" value="HEAT_2"/>
    <property type="match status" value="1"/>
</dbReference>
<evidence type="ECO:0000313" key="2">
    <source>
        <dbReference type="EMBL" id="SIR10490.1"/>
    </source>
</evidence>
<feature type="region of interest" description="Disordered" evidence="1">
    <location>
        <begin position="59"/>
        <end position="99"/>
    </location>
</feature>
<dbReference type="PANTHER" id="PTHR12697:SF5">
    <property type="entry name" value="DEOXYHYPUSINE HYDROXYLASE"/>
    <property type="match status" value="1"/>
</dbReference>
<evidence type="ECO:0000256" key="1">
    <source>
        <dbReference type="SAM" id="MobiDB-lite"/>
    </source>
</evidence>
<dbReference type="Proteomes" id="UP000186914">
    <property type="component" value="Unassembled WGS sequence"/>
</dbReference>
<dbReference type="SUPFAM" id="SSF48371">
    <property type="entry name" value="ARM repeat"/>
    <property type="match status" value="1"/>
</dbReference>
<dbReference type="OrthoDB" id="293146at2157"/>
<sequence length="417" mass="46270">MSDEDTEETQEEAETEESEVETVDAETIEEQLDQAEEELESAETEADLDVVEAQLDKIEGLLESADIPEPDDEDEDDPREELEGRLSDLRDELEDQRGPYAEDVISDIEDAASTIQDTRWTDDGSAELVDVVESFAERVQDILDTDFTVTLSRNADDLAEVLENAAVAVGDADLDPDEDADTIEALVEATEELQDGIEEAEEWSDLETREQLEAEGFYDVLDHRKDYPPEWHALKVWEKKNRADMVLLALDSLQSNFMERHCLESLERMGSEEAIEPMLERANRRDKDAISILGKTGSDEAVDGIIGYVDADPGMAKTVIKALGEIGSDETTQDVANQLAADDEDVRSYAARALGRIGDTRAIDPLADTLENDESDSVRASAAWALNQIGTKRALDAVRDYSDDRSFLVQSEAEKAL</sequence>
<name>A0A1N6Y7D4_9EURY</name>
<dbReference type="PANTHER" id="PTHR12697">
    <property type="entry name" value="PBS LYASE HEAT-LIKE PROTEIN"/>
    <property type="match status" value="1"/>
</dbReference>
<proteinExistence type="predicted"/>
<organism evidence="2 3">
    <name type="scientific">Haladaptatus litoreus</name>
    <dbReference type="NCBI Taxonomy" id="553468"/>
    <lineage>
        <taxon>Archaea</taxon>
        <taxon>Methanobacteriati</taxon>
        <taxon>Methanobacteriota</taxon>
        <taxon>Stenosarchaea group</taxon>
        <taxon>Halobacteria</taxon>
        <taxon>Halobacteriales</taxon>
        <taxon>Haladaptataceae</taxon>
        <taxon>Haladaptatus</taxon>
    </lineage>
</organism>
<dbReference type="EMBL" id="FTNO01000001">
    <property type="protein sequence ID" value="SIR10490.1"/>
    <property type="molecule type" value="Genomic_DNA"/>
</dbReference>
<dbReference type="AlphaFoldDB" id="A0A1N6Y7D4"/>
<dbReference type="GO" id="GO:0016491">
    <property type="term" value="F:oxidoreductase activity"/>
    <property type="evidence" value="ECO:0007669"/>
    <property type="project" value="TreeGrafter"/>
</dbReference>
<accession>A0A1N6Y7D4</accession>
<keyword evidence="3" id="KW-1185">Reference proteome</keyword>
<dbReference type="RefSeq" id="WP_076429204.1">
    <property type="nucleotide sequence ID" value="NZ_FTNO01000001.1"/>
</dbReference>
<dbReference type="InterPro" id="IPR004155">
    <property type="entry name" value="PBS_lyase_HEAT"/>
</dbReference>
<dbReference type="Gene3D" id="1.25.10.10">
    <property type="entry name" value="Leucine-rich Repeat Variant"/>
    <property type="match status" value="1"/>
</dbReference>
<evidence type="ECO:0000313" key="3">
    <source>
        <dbReference type="Proteomes" id="UP000186914"/>
    </source>
</evidence>
<feature type="compositionally biased region" description="Basic and acidic residues" evidence="1">
    <location>
        <begin position="81"/>
        <end position="90"/>
    </location>
</feature>
<dbReference type="InterPro" id="IPR011989">
    <property type="entry name" value="ARM-like"/>
</dbReference>
<reference evidence="3" key="1">
    <citation type="submission" date="2017-01" db="EMBL/GenBank/DDBJ databases">
        <authorList>
            <person name="Varghese N."/>
            <person name="Submissions S."/>
        </authorList>
    </citation>
    <scope>NUCLEOTIDE SEQUENCE [LARGE SCALE GENOMIC DNA]</scope>
    <source>
        <strain evidence="3">CGMCC 1.7737</strain>
    </source>
</reference>